<feature type="region of interest" description="Disordered" evidence="1">
    <location>
        <begin position="175"/>
        <end position="208"/>
    </location>
</feature>
<evidence type="ECO:0000313" key="2">
    <source>
        <dbReference type="EMBL" id="KAE8239969.1"/>
    </source>
</evidence>
<feature type="region of interest" description="Disordered" evidence="1">
    <location>
        <begin position="95"/>
        <end position="118"/>
    </location>
</feature>
<comment type="caution">
    <text evidence="2">The sequence shown here is derived from an EMBL/GenBank/DDBJ whole genome shotgun (WGS) entry which is preliminary data.</text>
</comment>
<evidence type="ECO:0000256" key="1">
    <source>
        <dbReference type="SAM" id="MobiDB-lite"/>
    </source>
</evidence>
<reference evidence="2" key="2">
    <citation type="journal article" date="2019" name="IMA Fungus">
        <title>Genome sequencing and comparison of five Tilletia species to identify candidate genes for the detection of regulated species infecting wheat.</title>
        <authorList>
            <person name="Nguyen H.D.T."/>
            <person name="Sultana T."/>
            <person name="Kesanakurti P."/>
            <person name="Hambleton S."/>
        </authorList>
    </citation>
    <scope>NUCLEOTIDE SEQUENCE</scope>
    <source>
        <strain evidence="2">DAOMC 238032</strain>
    </source>
</reference>
<sequence length="519" mass="56945">MPGKGTPQDSVQRTPTLGHPGSPTHPDPTSSSPLTALSSSSSQAHQTADDTDRHQPSRAASPMQPVQTSVPQHDKLLQHLVDQLADMQTAIKRLENSPASAPLRRAPVGSTSNPAATRYIPPHLMLDEAEPEKDDDGELGDPFTALDRMSKTEKISLRTGLRRFGVKFRDFVDIAQGRATPPPKSSSPSRPRSDPTPDRSQPDISVPSFSSVSAISGKVPHCRPEFLGTFDGNADELEVFLAQVNDVARSDPDPAWMMAVLRTLPIVMVGDAKAWHTGLTNEEAAEMTTLASWMEAMRESFPVNQTLQRQQARDRKWRPEAEGASAYYFIKLRLLRAAHGQDQSDRYLTNEILDGLPATFLVMLRLPRRGVTLKDVRQEISEWEPTWRQLYETTRTSRPPPPVKAAPPLTRSNPSSVPALTAPALAPRPPAPQTGKPLGLSSSYDPSRVTEAANGKPRAYRRPDGQLIELKRNCATCGAAHFTFEHDHLASAAQLRVAEVDEEEYGEVDETEDPDESGL</sequence>
<dbReference type="Proteomes" id="UP000077671">
    <property type="component" value="Unassembled WGS sequence"/>
</dbReference>
<proteinExistence type="predicted"/>
<name>A0A177UIK0_9BASI</name>
<dbReference type="AlphaFoldDB" id="A0A177UIK0"/>
<evidence type="ECO:0000313" key="3">
    <source>
        <dbReference type="Proteomes" id="UP000077671"/>
    </source>
</evidence>
<gene>
    <name evidence="2" type="ORF">A4X03_0g8630</name>
</gene>
<dbReference type="EMBL" id="LWDD02002735">
    <property type="protein sequence ID" value="KAE8239969.1"/>
    <property type="molecule type" value="Genomic_DNA"/>
</dbReference>
<feature type="compositionally biased region" description="Acidic residues" evidence="1">
    <location>
        <begin position="500"/>
        <end position="519"/>
    </location>
</feature>
<protein>
    <submittedName>
        <fullName evidence="2">Uncharacterized protein</fullName>
    </submittedName>
</protein>
<feature type="compositionally biased region" description="Low complexity" evidence="1">
    <location>
        <begin position="18"/>
        <end position="46"/>
    </location>
</feature>
<feature type="region of interest" description="Disordered" evidence="1">
    <location>
        <begin position="391"/>
        <end position="464"/>
    </location>
</feature>
<organism evidence="2 3">
    <name type="scientific">Tilletia caries</name>
    <name type="common">wheat bunt fungus</name>
    <dbReference type="NCBI Taxonomy" id="13290"/>
    <lineage>
        <taxon>Eukaryota</taxon>
        <taxon>Fungi</taxon>
        <taxon>Dikarya</taxon>
        <taxon>Basidiomycota</taxon>
        <taxon>Ustilaginomycotina</taxon>
        <taxon>Exobasidiomycetes</taxon>
        <taxon>Tilletiales</taxon>
        <taxon>Tilletiaceae</taxon>
        <taxon>Tilletia</taxon>
    </lineage>
</organism>
<feature type="compositionally biased region" description="Basic and acidic residues" evidence="1">
    <location>
        <begin position="191"/>
        <end position="201"/>
    </location>
</feature>
<feature type="region of interest" description="Disordered" evidence="1">
    <location>
        <begin position="498"/>
        <end position="519"/>
    </location>
</feature>
<feature type="region of interest" description="Disordered" evidence="1">
    <location>
        <begin position="1"/>
        <end position="75"/>
    </location>
</feature>
<reference evidence="2" key="1">
    <citation type="submission" date="2016-04" db="EMBL/GenBank/DDBJ databases">
        <authorList>
            <person name="Nguyen H.D."/>
            <person name="Kesanakurti P."/>
            <person name="Cullis J."/>
            <person name="Levesque C.A."/>
            <person name="Hambleton S."/>
        </authorList>
    </citation>
    <scope>NUCLEOTIDE SEQUENCE</scope>
    <source>
        <strain evidence="2">DAOMC 238032</strain>
    </source>
</reference>
<accession>A0A177UIK0</accession>